<dbReference type="AlphaFoldDB" id="A0AAN6S2M8"/>
<feature type="chain" id="PRO_5042946213" evidence="1">
    <location>
        <begin position="20"/>
        <end position="610"/>
    </location>
</feature>
<dbReference type="EMBL" id="MU853850">
    <property type="protein sequence ID" value="KAK3937596.1"/>
    <property type="molecule type" value="Genomic_DNA"/>
</dbReference>
<gene>
    <name evidence="2" type="ORF">QBC46DRAFT_411018</name>
</gene>
<keyword evidence="3" id="KW-1185">Reference proteome</keyword>
<name>A0AAN6S2M8_9PEZI</name>
<evidence type="ECO:0000256" key="1">
    <source>
        <dbReference type="SAM" id="SignalP"/>
    </source>
</evidence>
<organism evidence="2 3">
    <name type="scientific">Diplogelasinospora grovesii</name>
    <dbReference type="NCBI Taxonomy" id="303347"/>
    <lineage>
        <taxon>Eukaryota</taxon>
        <taxon>Fungi</taxon>
        <taxon>Dikarya</taxon>
        <taxon>Ascomycota</taxon>
        <taxon>Pezizomycotina</taxon>
        <taxon>Sordariomycetes</taxon>
        <taxon>Sordariomycetidae</taxon>
        <taxon>Sordariales</taxon>
        <taxon>Diplogelasinosporaceae</taxon>
        <taxon>Diplogelasinospora</taxon>
    </lineage>
</organism>
<evidence type="ECO:0000313" key="3">
    <source>
        <dbReference type="Proteomes" id="UP001303473"/>
    </source>
</evidence>
<dbReference type="Proteomes" id="UP001303473">
    <property type="component" value="Unassembled WGS sequence"/>
</dbReference>
<evidence type="ECO:0000313" key="2">
    <source>
        <dbReference type="EMBL" id="KAK3937596.1"/>
    </source>
</evidence>
<comment type="caution">
    <text evidence="2">The sequence shown here is derived from an EMBL/GenBank/DDBJ whole genome shotgun (WGS) entry which is preliminary data.</text>
</comment>
<proteinExistence type="predicted"/>
<keyword evidence="1" id="KW-0732">Signal</keyword>
<sequence length="610" mass="61919">MLLHFIPILLLGPLASCSGLSPRKGYVLPPKVPNVRAKNQAAHSPSHPYQLQQLQQRETGESFDIGFQLQDAPLFSGSWTGATGSIPLGPTPFQVSGEDSFSFTLDCLDCRTYGNIIADFNDNNGLGVTLTFENAGAYLDLGISASNTATVTLTLGRFLNVGRNVTVRGSILFIVSQGPNAVDSQTGGFNAKLGLGLDLVIQLTTAVEVSGGFQLCIPNGAQLGFDINLRPDPTAGLIASADIKTFPSVNFAPLPISLNSTAANVTVALVLKVEAGISADLGLVAGDAGAGASLTLVEVKFGEVSSSASNSTQQQCLGPALFLDVDSNAGAFAQAGLSVPEDEFFSFTQGPSVSTIFASAGTTTCLAGSGTDKQPSSIVRTTAAAAAAAAVTAPTGCAAGGALVTEIIATTNTYSLTSCLVPVINCPASLTQLVVVTDVGSITTTRCPTTASAVPGTVVSDDGYYNYTLIAGGCHHGDESSSLQSSESTGTSLDYIISSTTETMTVTTSVACPSSAFAVPPLSAPITSSLPPQFASGTGPVNATVTGVFQSDSMIVTPSASATDTNGRGTNNTMIPTSVAVVTVNGSVRRKLGRSMVALVGGFIGALLAL</sequence>
<feature type="signal peptide" evidence="1">
    <location>
        <begin position="1"/>
        <end position="19"/>
    </location>
</feature>
<accession>A0AAN6S2M8</accession>
<reference evidence="3" key="1">
    <citation type="journal article" date="2023" name="Mol. Phylogenet. Evol.">
        <title>Genome-scale phylogeny and comparative genomics of the fungal order Sordariales.</title>
        <authorList>
            <person name="Hensen N."/>
            <person name="Bonometti L."/>
            <person name="Westerberg I."/>
            <person name="Brannstrom I.O."/>
            <person name="Guillou S."/>
            <person name="Cros-Aarteil S."/>
            <person name="Calhoun S."/>
            <person name="Haridas S."/>
            <person name="Kuo A."/>
            <person name="Mondo S."/>
            <person name="Pangilinan J."/>
            <person name="Riley R."/>
            <person name="LaButti K."/>
            <person name="Andreopoulos B."/>
            <person name="Lipzen A."/>
            <person name="Chen C."/>
            <person name="Yan M."/>
            <person name="Daum C."/>
            <person name="Ng V."/>
            <person name="Clum A."/>
            <person name="Steindorff A."/>
            <person name="Ohm R.A."/>
            <person name="Martin F."/>
            <person name="Silar P."/>
            <person name="Natvig D.O."/>
            <person name="Lalanne C."/>
            <person name="Gautier V."/>
            <person name="Ament-Velasquez S.L."/>
            <person name="Kruys A."/>
            <person name="Hutchinson M.I."/>
            <person name="Powell A.J."/>
            <person name="Barry K."/>
            <person name="Miller A.N."/>
            <person name="Grigoriev I.V."/>
            <person name="Debuchy R."/>
            <person name="Gladieux P."/>
            <person name="Hiltunen Thoren M."/>
            <person name="Johannesson H."/>
        </authorList>
    </citation>
    <scope>NUCLEOTIDE SEQUENCE [LARGE SCALE GENOMIC DNA]</scope>
    <source>
        <strain evidence="3">CBS 340.73</strain>
    </source>
</reference>
<protein>
    <submittedName>
        <fullName evidence="2">Uncharacterized protein</fullName>
    </submittedName>
</protein>